<evidence type="ECO:0000256" key="5">
    <source>
        <dbReference type="ARBA" id="ARBA00022840"/>
    </source>
</evidence>
<dbReference type="InterPro" id="IPR036830">
    <property type="entry name" value="PP_kinase_middle_dom_sf"/>
</dbReference>
<evidence type="ECO:0000256" key="6">
    <source>
        <dbReference type="HAMAP-Rule" id="MF_00347"/>
    </source>
</evidence>
<dbReference type="InterPro" id="IPR025200">
    <property type="entry name" value="PPK_C_dom2"/>
</dbReference>
<dbReference type="InterPro" id="IPR003414">
    <property type="entry name" value="PP_kinase"/>
</dbReference>
<dbReference type="SUPFAM" id="SSF143724">
    <property type="entry name" value="PHP14-like"/>
    <property type="match status" value="1"/>
</dbReference>
<feature type="domain" description="Polyphosphate kinase middle" evidence="8">
    <location>
        <begin position="124"/>
        <end position="322"/>
    </location>
</feature>
<keyword evidence="5 6" id="KW-0067">ATP-binding</keyword>
<dbReference type="Gene3D" id="3.30.1840.10">
    <property type="entry name" value="Polyphosphate kinase middle domain"/>
    <property type="match status" value="1"/>
</dbReference>
<feature type="binding site" evidence="6">
    <location>
        <position position="612"/>
    </location>
    <ligand>
        <name>ATP</name>
        <dbReference type="ChEBI" id="CHEBI:30616"/>
    </ligand>
</feature>
<comment type="catalytic activity">
    <reaction evidence="6 7">
        <text>[phosphate](n) + ATP = [phosphate](n+1) + ADP</text>
        <dbReference type="Rhea" id="RHEA:19573"/>
        <dbReference type="Rhea" id="RHEA-COMP:9859"/>
        <dbReference type="Rhea" id="RHEA-COMP:14280"/>
        <dbReference type="ChEBI" id="CHEBI:16838"/>
        <dbReference type="ChEBI" id="CHEBI:30616"/>
        <dbReference type="ChEBI" id="CHEBI:456216"/>
        <dbReference type="EC" id="2.7.4.1"/>
    </reaction>
</comment>
<comment type="caution">
    <text evidence="12">The sequence shown here is derived from an EMBL/GenBank/DDBJ whole genome shotgun (WGS) entry which is preliminary data.</text>
</comment>
<proteinExistence type="inferred from homology"/>
<name>A0ABW6AUE7_9BACT</name>
<dbReference type="InterPro" id="IPR036832">
    <property type="entry name" value="PPK_N_dom_sf"/>
</dbReference>
<dbReference type="Pfam" id="PF02503">
    <property type="entry name" value="PP_kinase"/>
    <property type="match status" value="1"/>
</dbReference>
<evidence type="ECO:0000256" key="7">
    <source>
        <dbReference type="RuleBase" id="RU003800"/>
    </source>
</evidence>
<dbReference type="CDD" id="cd09167">
    <property type="entry name" value="PLDc_EcPPK1_C2_like"/>
    <property type="match status" value="1"/>
</dbReference>
<reference evidence="13" key="1">
    <citation type="journal article" date="2019" name="Int. J. Syst. Evol. Microbiol.">
        <title>The Global Catalogue of Microorganisms (GCM) 10K type strain sequencing project: providing services to taxonomists for standard genome sequencing and annotation.</title>
        <authorList>
            <consortium name="The Broad Institute Genomics Platform"/>
            <consortium name="The Broad Institute Genome Sequencing Center for Infectious Disease"/>
            <person name="Wu L."/>
            <person name="Ma J."/>
        </authorList>
    </citation>
    <scope>NUCLEOTIDE SEQUENCE [LARGE SCALE GENOMIC DNA]</scope>
    <source>
        <strain evidence="13">KCTC 52490</strain>
    </source>
</reference>
<keyword evidence="6" id="KW-0479">Metal-binding</keyword>
<dbReference type="Pfam" id="PF17941">
    <property type="entry name" value="PP_kinase_C_1"/>
    <property type="match status" value="1"/>
</dbReference>
<evidence type="ECO:0000256" key="4">
    <source>
        <dbReference type="ARBA" id="ARBA00022777"/>
    </source>
</evidence>
<feature type="binding site" evidence="6">
    <location>
        <position position="422"/>
    </location>
    <ligand>
        <name>Mg(2+)</name>
        <dbReference type="ChEBI" id="CHEBI:18420"/>
    </ligand>
</feature>
<dbReference type="GO" id="GO:0008976">
    <property type="term" value="F:polyphosphate kinase activity"/>
    <property type="evidence" value="ECO:0007669"/>
    <property type="project" value="UniProtKB-EC"/>
</dbReference>
<dbReference type="Gene3D" id="3.30.870.10">
    <property type="entry name" value="Endonuclease Chain A"/>
    <property type="match status" value="2"/>
</dbReference>
<dbReference type="HAMAP" id="MF_00347">
    <property type="entry name" value="Polyphosphate_kinase"/>
    <property type="match status" value="1"/>
</dbReference>
<dbReference type="PANTHER" id="PTHR30218:SF0">
    <property type="entry name" value="POLYPHOSPHATE KINASE"/>
    <property type="match status" value="1"/>
</dbReference>
<dbReference type="RefSeq" id="WP_381507839.1">
    <property type="nucleotide sequence ID" value="NZ_JBHUOM010000042.1"/>
</dbReference>
<evidence type="ECO:0000259" key="9">
    <source>
        <dbReference type="Pfam" id="PF13089"/>
    </source>
</evidence>
<feature type="binding site" evidence="6">
    <location>
        <position position="488"/>
    </location>
    <ligand>
        <name>ATP</name>
        <dbReference type="ChEBI" id="CHEBI:30616"/>
    </ligand>
</feature>
<evidence type="ECO:0000313" key="13">
    <source>
        <dbReference type="Proteomes" id="UP001597512"/>
    </source>
</evidence>
<dbReference type="Pfam" id="PF13090">
    <property type="entry name" value="PP_kinase_C"/>
    <property type="match status" value="1"/>
</dbReference>
<feature type="binding site" evidence="6">
    <location>
        <position position="584"/>
    </location>
    <ligand>
        <name>ATP</name>
        <dbReference type="ChEBI" id="CHEBI:30616"/>
    </ligand>
</feature>
<dbReference type="NCBIfam" id="TIGR03705">
    <property type="entry name" value="poly_P_kin"/>
    <property type="match status" value="1"/>
</dbReference>
<dbReference type="SUPFAM" id="SSF56024">
    <property type="entry name" value="Phospholipase D/nuclease"/>
    <property type="match status" value="2"/>
</dbReference>
<dbReference type="CDD" id="cd09164">
    <property type="entry name" value="PLDc_EcPPK1_C1_like"/>
    <property type="match status" value="1"/>
</dbReference>
<dbReference type="EC" id="2.7.4.1" evidence="6 7"/>
<dbReference type="InterPro" id="IPR041108">
    <property type="entry name" value="PP_kinase_C_1"/>
</dbReference>
<evidence type="ECO:0000259" key="11">
    <source>
        <dbReference type="Pfam" id="PF17941"/>
    </source>
</evidence>
<evidence type="ECO:0000256" key="3">
    <source>
        <dbReference type="ARBA" id="ARBA00022741"/>
    </source>
</evidence>
<evidence type="ECO:0000313" key="12">
    <source>
        <dbReference type="EMBL" id="MFD2937600.1"/>
    </source>
</evidence>
<evidence type="ECO:0000256" key="1">
    <source>
        <dbReference type="ARBA" id="ARBA00022553"/>
    </source>
</evidence>
<organism evidence="12 13">
    <name type="scientific">Spirosoma flavum</name>
    <dbReference type="NCBI Taxonomy" id="2048557"/>
    <lineage>
        <taxon>Bacteria</taxon>
        <taxon>Pseudomonadati</taxon>
        <taxon>Bacteroidota</taxon>
        <taxon>Cytophagia</taxon>
        <taxon>Cytophagales</taxon>
        <taxon>Cytophagaceae</taxon>
        <taxon>Spirosoma</taxon>
    </lineage>
</organism>
<dbReference type="InterPro" id="IPR024953">
    <property type="entry name" value="PP_kinase_middle"/>
</dbReference>
<dbReference type="EMBL" id="JBHUOM010000042">
    <property type="protein sequence ID" value="MFD2937600.1"/>
    <property type="molecule type" value="Genomic_DNA"/>
</dbReference>
<comment type="similarity">
    <text evidence="6 7">Belongs to the polyphosphate kinase 1 (PPK1) family.</text>
</comment>
<dbReference type="Proteomes" id="UP001597512">
    <property type="component" value="Unassembled WGS sequence"/>
</dbReference>
<feature type="binding site" evidence="6">
    <location>
        <position position="46"/>
    </location>
    <ligand>
        <name>ATP</name>
        <dbReference type="ChEBI" id="CHEBI:30616"/>
    </ligand>
</feature>
<dbReference type="SUPFAM" id="SSF140356">
    <property type="entry name" value="PPK N-terminal domain-like"/>
    <property type="match status" value="1"/>
</dbReference>
<dbReference type="Gene3D" id="1.20.58.310">
    <property type="entry name" value="Polyphosphate kinase N-terminal domain"/>
    <property type="match status" value="1"/>
</dbReference>
<feature type="domain" description="Polyphosphate kinase C-terminal" evidence="10">
    <location>
        <begin position="523"/>
        <end position="694"/>
    </location>
</feature>
<keyword evidence="4 6" id="KW-0418">Kinase</keyword>
<evidence type="ECO:0000256" key="2">
    <source>
        <dbReference type="ARBA" id="ARBA00022679"/>
    </source>
</evidence>
<dbReference type="PANTHER" id="PTHR30218">
    <property type="entry name" value="POLYPHOSPHATE KINASE"/>
    <property type="match status" value="1"/>
</dbReference>
<feature type="active site" description="Phosphohistidine intermediate" evidence="6">
    <location>
        <position position="452"/>
    </location>
</feature>
<keyword evidence="3 6" id="KW-0547">Nucleotide-binding</keyword>
<protein>
    <recommendedName>
        <fullName evidence="6 7">Polyphosphate kinase</fullName>
        <ecNumber evidence="6 7">2.7.4.1</ecNumber>
    </recommendedName>
    <alternativeName>
        <fullName evidence="6">ATP-polyphosphate phosphotransferase</fullName>
    </alternativeName>
    <alternativeName>
        <fullName evidence="6">Polyphosphoric acid kinase</fullName>
    </alternativeName>
</protein>
<keyword evidence="6" id="KW-0460">Magnesium</keyword>
<evidence type="ECO:0000259" key="10">
    <source>
        <dbReference type="Pfam" id="PF13090"/>
    </source>
</evidence>
<sequence length="719" mass="81761">MMENQNQYADRDLSWLSFNYRVLMEAADTTVPLADRVKFLAIYSANLDEFFRVRVSSLRSLISLRKKKITKRLLSDPQDTLSQVLAVVDHQQGQFNALFQEAILPKLQQHGITLYQQEPLFDTHRHEVDRFFRSTVLSYLQPVFVDARLSRKGKHRLPFVDSQALYLALILRLKPGGSAGQIDQAGELPDGNHFAYINIPADKLSRFVALSAIDGQHYFAFLDDVIRANLSVIFPGYHVLGSFSFKLNRAEDIDIKDEYRGNLVKKIKRQLKKRKTAPPVRFLYDGSTDAELLAPFTHILKAHPDELQAGGRYHSLSALLKLPLPVGPDMASPALIPLLKPEFDVEESIFAAIDQRDRILHFPYQSYEYVLRFFNEAAIDPLVYTIDVTLYRIAADSLIANALISAARNGKRVSVFVEVKARFDEANNLRWAEQMEAAGVHIFYSLPGVKVHAKIALVKRRPHTTTANPTQYAYLATGNFNEVTAEIYADHGLMTTYKPMVREVGKVFAYLEKHKPIGKLRHLLVAPFTLQDRYLALLDREISFARQGKVARLTLKLNGLEETLLIDKLYEASRAGVVIDLLIRGICCLVPGVPGMSETIRVIRLVDQFLEHARVAIFHNNGQEEIYLASADWMTRNIYHRVEVGFPIYDPTIRAEIRQLIDFQLADNTKACLIDQQGNNQPIRDVNAPQVRAQLAIYDWLKQQANETDTSLQGLHERN</sequence>
<feature type="domain" description="Polyphosphate kinase C-terminal" evidence="11">
    <location>
        <begin position="348"/>
        <end position="514"/>
    </location>
</feature>
<dbReference type="PIRSF" id="PIRSF015589">
    <property type="entry name" value="PP_kinase"/>
    <property type="match status" value="1"/>
</dbReference>
<dbReference type="NCBIfam" id="NF003917">
    <property type="entry name" value="PRK05443.1-1"/>
    <property type="match status" value="1"/>
</dbReference>
<gene>
    <name evidence="12" type="primary">ppk1</name>
    <name evidence="6" type="synonym">ppk</name>
    <name evidence="12" type="ORF">ACFS25_27760</name>
</gene>
<feature type="domain" description="Polyphosphate kinase N-terminal" evidence="9">
    <location>
        <begin position="8"/>
        <end position="114"/>
    </location>
</feature>
<keyword evidence="13" id="KW-1185">Reference proteome</keyword>
<dbReference type="InterPro" id="IPR025198">
    <property type="entry name" value="PPK_N_dom"/>
</dbReference>
<accession>A0ABW6AUE7</accession>
<keyword evidence="2 6" id="KW-0808">Transferase</keyword>
<comment type="cofactor">
    <cofactor evidence="6">
        <name>Mg(2+)</name>
        <dbReference type="ChEBI" id="CHEBI:18420"/>
    </cofactor>
</comment>
<comment type="PTM">
    <text evidence="6 7">An intermediate of this reaction is the autophosphorylated ppk in which a phosphate is covalently linked to a histidine residue through a N-P bond.</text>
</comment>
<dbReference type="Pfam" id="PF13089">
    <property type="entry name" value="PP_kinase_N"/>
    <property type="match status" value="1"/>
</dbReference>
<feature type="binding site" evidence="6">
    <location>
        <position position="392"/>
    </location>
    <ligand>
        <name>Mg(2+)</name>
        <dbReference type="ChEBI" id="CHEBI:18420"/>
    </ligand>
</feature>
<comment type="function">
    <text evidence="6 7">Catalyzes the reversible transfer of the terminal phosphate of ATP to form a long-chain polyphosphate (polyP).</text>
</comment>
<keyword evidence="1 6" id="KW-0597">Phosphoprotein</keyword>
<evidence type="ECO:0000259" key="8">
    <source>
        <dbReference type="Pfam" id="PF02503"/>
    </source>
</evidence>